<evidence type="ECO:0000256" key="3">
    <source>
        <dbReference type="ARBA" id="ARBA00023157"/>
    </source>
</evidence>
<dbReference type="Proteomes" id="UP001307889">
    <property type="component" value="Chromosome 8"/>
</dbReference>
<dbReference type="Gene3D" id="2.60.40.10">
    <property type="entry name" value="Immunoglobulins"/>
    <property type="match status" value="1"/>
</dbReference>
<reference evidence="6 7" key="1">
    <citation type="submission" date="2023-09" db="EMBL/GenBank/DDBJ databases">
        <title>Nesidiocoris tenuis whole genome shotgun sequence.</title>
        <authorList>
            <person name="Shibata T."/>
            <person name="Shimoda M."/>
            <person name="Kobayashi T."/>
            <person name="Uehara T."/>
        </authorList>
    </citation>
    <scope>NUCLEOTIDE SEQUENCE [LARGE SCALE GENOMIC DNA]</scope>
    <source>
        <strain evidence="6 7">Japan</strain>
    </source>
</reference>
<dbReference type="SMART" id="SM00409">
    <property type="entry name" value="IG"/>
    <property type="match status" value="1"/>
</dbReference>
<dbReference type="SUPFAM" id="SSF48726">
    <property type="entry name" value="Immunoglobulin"/>
    <property type="match status" value="1"/>
</dbReference>
<dbReference type="InterPro" id="IPR003599">
    <property type="entry name" value="Ig_sub"/>
</dbReference>
<protein>
    <submittedName>
        <fullName evidence="6">IG</fullName>
    </submittedName>
</protein>
<sequence>MERTRMESSEGQNGRYECLKDVVLIAPSAVKAGTTLHIACHYDLEGDALYSLKFYQGDQEFYRFVPKESPPTRVFPIPDIQVDIYSSNNSVVTLNNVQRELSGVYKCEVSADAPSFHTIIQESQVTVVVEPLDLPTISIEKLKYTYGEKIKANCSSRSSFPAANLTFLINEKEVGNNDFTSHTLFIKSETDGLETARLALVTTAVPSLFPEGRLQLSCLAWQFNLYRQSTALILQEDTPQLAHVLGASPPYEPSGSTSGVLELTISSIFYYSWFFYVTFTFVRLTAGMWAGNQR</sequence>
<evidence type="ECO:0000313" key="7">
    <source>
        <dbReference type="Proteomes" id="UP001307889"/>
    </source>
</evidence>
<dbReference type="InterPro" id="IPR007110">
    <property type="entry name" value="Ig-like_dom"/>
</dbReference>
<name>A0ABN7AYG2_9HEMI</name>
<gene>
    <name evidence="6" type="ORF">NTJ_10039</name>
</gene>
<dbReference type="InterPro" id="IPR036179">
    <property type="entry name" value="Ig-like_dom_sf"/>
</dbReference>
<keyword evidence="3" id="KW-1015">Disulfide bond</keyword>
<dbReference type="EMBL" id="AP028916">
    <property type="protein sequence ID" value="BES97225.1"/>
    <property type="molecule type" value="Genomic_DNA"/>
</dbReference>
<evidence type="ECO:0000256" key="1">
    <source>
        <dbReference type="ARBA" id="ARBA00004167"/>
    </source>
</evidence>
<evidence type="ECO:0000313" key="6">
    <source>
        <dbReference type="EMBL" id="BES97225.1"/>
    </source>
</evidence>
<dbReference type="PANTHER" id="PTHR21261">
    <property type="entry name" value="BEAT PROTEIN"/>
    <property type="match status" value="1"/>
</dbReference>
<evidence type="ECO:0000256" key="4">
    <source>
        <dbReference type="SAM" id="Phobius"/>
    </source>
</evidence>
<dbReference type="InterPro" id="IPR013162">
    <property type="entry name" value="CD80_C2-set"/>
</dbReference>
<comment type="subcellular location">
    <subcellularLocation>
        <location evidence="1">Membrane</location>
        <topology evidence="1">Single-pass membrane protein</topology>
    </subcellularLocation>
</comment>
<keyword evidence="2 4" id="KW-0472">Membrane</keyword>
<evidence type="ECO:0000259" key="5">
    <source>
        <dbReference type="PROSITE" id="PS50835"/>
    </source>
</evidence>
<evidence type="ECO:0000256" key="2">
    <source>
        <dbReference type="ARBA" id="ARBA00023136"/>
    </source>
</evidence>
<dbReference type="PANTHER" id="PTHR21261:SF17">
    <property type="entry name" value="BEAT VI"/>
    <property type="match status" value="1"/>
</dbReference>
<dbReference type="InterPro" id="IPR013783">
    <property type="entry name" value="Ig-like_fold"/>
</dbReference>
<keyword evidence="4" id="KW-0812">Transmembrane</keyword>
<feature type="domain" description="Ig-like" evidence="5">
    <location>
        <begin position="20"/>
        <end position="126"/>
    </location>
</feature>
<feature type="transmembrane region" description="Helical" evidence="4">
    <location>
        <begin position="268"/>
        <end position="290"/>
    </location>
</feature>
<dbReference type="PROSITE" id="PS50835">
    <property type="entry name" value="IG_LIKE"/>
    <property type="match status" value="1"/>
</dbReference>
<organism evidence="6 7">
    <name type="scientific">Nesidiocoris tenuis</name>
    <dbReference type="NCBI Taxonomy" id="355587"/>
    <lineage>
        <taxon>Eukaryota</taxon>
        <taxon>Metazoa</taxon>
        <taxon>Ecdysozoa</taxon>
        <taxon>Arthropoda</taxon>
        <taxon>Hexapoda</taxon>
        <taxon>Insecta</taxon>
        <taxon>Pterygota</taxon>
        <taxon>Neoptera</taxon>
        <taxon>Paraneoptera</taxon>
        <taxon>Hemiptera</taxon>
        <taxon>Heteroptera</taxon>
        <taxon>Panheteroptera</taxon>
        <taxon>Cimicomorpha</taxon>
        <taxon>Miridae</taxon>
        <taxon>Dicyphina</taxon>
        <taxon>Nesidiocoris</taxon>
    </lineage>
</organism>
<dbReference type="Pfam" id="PF08205">
    <property type="entry name" value="C2-set_2"/>
    <property type="match status" value="1"/>
</dbReference>
<keyword evidence="7" id="KW-1185">Reference proteome</keyword>
<accession>A0ABN7AYG2</accession>
<proteinExistence type="predicted"/>
<keyword evidence="4" id="KW-1133">Transmembrane helix</keyword>